<dbReference type="GO" id="GO:0009378">
    <property type="term" value="F:four-way junction helicase activity"/>
    <property type="evidence" value="ECO:0007669"/>
    <property type="project" value="InterPro"/>
</dbReference>
<organism evidence="9 10">
    <name type="scientific">Corynebacterium pilosum</name>
    <dbReference type="NCBI Taxonomy" id="35756"/>
    <lineage>
        <taxon>Bacteria</taxon>
        <taxon>Bacillati</taxon>
        <taxon>Actinomycetota</taxon>
        <taxon>Actinomycetes</taxon>
        <taxon>Mycobacteriales</taxon>
        <taxon>Corynebacteriaceae</taxon>
        <taxon>Corynebacterium</taxon>
    </lineage>
</organism>
<dbReference type="Proteomes" id="UP000254467">
    <property type="component" value="Unassembled WGS sequence"/>
</dbReference>
<feature type="region of interest" description="Domain III" evidence="6">
    <location>
        <begin position="155"/>
        <end position="206"/>
    </location>
</feature>
<dbReference type="GO" id="GO:0048476">
    <property type="term" value="C:Holliday junction resolvase complex"/>
    <property type="evidence" value="ECO:0007669"/>
    <property type="project" value="UniProtKB-UniRule"/>
</dbReference>
<dbReference type="OrthoDB" id="5293449at2"/>
<keyword evidence="10" id="KW-1185">Reference proteome</keyword>
<dbReference type="HAMAP" id="MF_00031">
    <property type="entry name" value="DNA_HJ_migration_RuvA"/>
    <property type="match status" value="1"/>
</dbReference>
<dbReference type="AlphaFoldDB" id="A0A376CQL6"/>
<evidence type="ECO:0000256" key="2">
    <source>
        <dbReference type="ARBA" id="ARBA00022763"/>
    </source>
</evidence>
<dbReference type="GO" id="GO:0006310">
    <property type="term" value="P:DNA recombination"/>
    <property type="evidence" value="ECO:0007669"/>
    <property type="project" value="UniProtKB-UniRule"/>
</dbReference>
<comment type="function">
    <text evidence="6">The RuvA-RuvB-RuvC complex processes Holliday junction (HJ) DNA during genetic recombination and DNA repair, while the RuvA-RuvB complex plays an important role in the rescue of blocked DNA replication forks via replication fork reversal (RFR). RuvA specifically binds to HJ cruciform DNA, conferring on it an open structure. The RuvB hexamer acts as an ATP-dependent pump, pulling dsDNA into and through the RuvAB complex. HJ branch migration allows RuvC to scan DNA until it finds its consensus sequence, where it cleaves and resolves the cruciform DNA.</text>
</comment>
<dbReference type="InterPro" id="IPR011114">
    <property type="entry name" value="RuvA_C"/>
</dbReference>
<dbReference type="Pfam" id="PF07499">
    <property type="entry name" value="RuvA_C"/>
    <property type="match status" value="1"/>
</dbReference>
<dbReference type="GO" id="GO:0005737">
    <property type="term" value="C:cytoplasm"/>
    <property type="evidence" value="ECO:0007669"/>
    <property type="project" value="UniProtKB-SubCell"/>
</dbReference>
<feature type="domain" description="Holliday junction DNA helicase RuvA C-terminal" evidence="8">
    <location>
        <begin position="154"/>
        <end position="203"/>
    </location>
</feature>
<dbReference type="CDD" id="cd14332">
    <property type="entry name" value="UBA_RuvA_C"/>
    <property type="match status" value="1"/>
</dbReference>
<dbReference type="InterPro" id="IPR013849">
    <property type="entry name" value="DNA_helicase_Holl-junc_RuvA_I"/>
</dbReference>
<dbReference type="EMBL" id="UFXQ01000001">
    <property type="protein sequence ID" value="STC70572.1"/>
    <property type="molecule type" value="Genomic_DNA"/>
</dbReference>
<dbReference type="InterPro" id="IPR010994">
    <property type="entry name" value="RuvA_2-like"/>
</dbReference>
<feature type="domain" description="DNA helicase Holliday junction RuvA type" evidence="7">
    <location>
        <begin position="1"/>
        <end position="61"/>
    </location>
</feature>
<protein>
    <recommendedName>
        <fullName evidence="6">Holliday junction branch migration complex subunit RuvA</fullName>
    </recommendedName>
</protein>
<name>A0A376CQL6_9CORY</name>
<reference evidence="9 10" key="1">
    <citation type="submission" date="2018-06" db="EMBL/GenBank/DDBJ databases">
        <authorList>
            <consortium name="Pathogen Informatics"/>
            <person name="Doyle S."/>
        </authorList>
    </citation>
    <scope>NUCLEOTIDE SEQUENCE [LARGE SCALE GENOMIC DNA]</scope>
    <source>
        <strain evidence="9 10">NCTC11862</strain>
    </source>
</reference>
<keyword evidence="3 6" id="KW-0238">DNA-binding</keyword>
<dbReference type="Gene3D" id="2.40.50.140">
    <property type="entry name" value="Nucleic acid-binding proteins"/>
    <property type="match status" value="1"/>
</dbReference>
<keyword evidence="4 6" id="KW-0233">DNA recombination</keyword>
<dbReference type="SUPFAM" id="SSF46929">
    <property type="entry name" value="DNA helicase RuvA subunit, C-terminal domain"/>
    <property type="match status" value="1"/>
</dbReference>
<comment type="similarity">
    <text evidence="6">Belongs to the RuvA family.</text>
</comment>
<proteinExistence type="inferred from homology"/>
<evidence type="ECO:0000259" key="8">
    <source>
        <dbReference type="Pfam" id="PF07499"/>
    </source>
</evidence>
<keyword evidence="9" id="KW-0347">Helicase</keyword>
<comment type="domain">
    <text evidence="6">Has three domains with a flexible linker between the domains II and III and assumes an 'L' shape. Domain III is highly mobile and contacts RuvB.</text>
</comment>
<dbReference type="Pfam" id="PF14520">
    <property type="entry name" value="HHH_5"/>
    <property type="match status" value="1"/>
</dbReference>
<keyword evidence="9" id="KW-0378">Hydrolase</keyword>
<dbReference type="NCBIfam" id="TIGR00084">
    <property type="entry name" value="ruvA"/>
    <property type="match status" value="1"/>
</dbReference>
<evidence type="ECO:0000313" key="9">
    <source>
        <dbReference type="EMBL" id="STC70572.1"/>
    </source>
</evidence>
<dbReference type="GO" id="GO:0016787">
    <property type="term" value="F:hydrolase activity"/>
    <property type="evidence" value="ECO:0007669"/>
    <property type="project" value="UniProtKB-KW"/>
</dbReference>
<accession>A0A376CQL6</accession>
<dbReference type="Gene3D" id="1.10.8.10">
    <property type="entry name" value="DNA helicase RuvA subunit, C-terminal domain"/>
    <property type="match status" value="1"/>
</dbReference>
<keyword evidence="1 6" id="KW-0963">Cytoplasm</keyword>
<comment type="subcellular location">
    <subcellularLocation>
        <location evidence="6">Cytoplasm</location>
    </subcellularLocation>
</comment>
<evidence type="ECO:0000256" key="1">
    <source>
        <dbReference type="ARBA" id="ARBA00022490"/>
    </source>
</evidence>
<dbReference type="SUPFAM" id="SSF47781">
    <property type="entry name" value="RuvA domain 2-like"/>
    <property type="match status" value="1"/>
</dbReference>
<dbReference type="InterPro" id="IPR000085">
    <property type="entry name" value="RuvA"/>
</dbReference>
<dbReference type="GO" id="GO:0005524">
    <property type="term" value="F:ATP binding"/>
    <property type="evidence" value="ECO:0007669"/>
    <property type="project" value="InterPro"/>
</dbReference>
<dbReference type="RefSeq" id="WP_018582080.1">
    <property type="nucleotide sequence ID" value="NZ_LDYD01000008.1"/>
</dbReference>
<dbReference type="GO" id="GO:0009379">
    <property type="term" value="C:Holliday junction helicase complex"/>
    <property type="evidence" value="ECO:0007669"/>
    <property type="project" value="InterPro"/>
</dbReference>
<sequence length="206" mass="21976">MIDSLHGEVISIGLDHAVIECGGVGYRFLATPPTLGRLTRGQTTRVLTFLAVREDAMTLYGFMDDDDRTMFHTLQTVSGLGPKLALASLSVFNAAEIAHHITSEDPKSLQTIPGVGKRMAERMIVELKDKLQGLFPEEEAADATTASTGGSPAVVEQVVEALVGLGFTDKQARPVVEQVVETLPEDSATADTATVLRTALSQLGKK</sequence>
<keyword evidence="9" id="KW-0547">Nucleotide-binding</keyword>
<evidence type="ECO:0000256" key="3">
    <source>
        <dbReference type="ARBA" id="ARBA00023125"/>
    </source>
</evidence>
<dbReference type="InterPro" id="IPR036267">
    <property type="entry name" value="RuvA_C_sf"/>
</dbReference>
<dbReference type="InterPro" id="IPR012340">
    <property type="entry name" value="NA-bd_OB-fold"/>
</dbReference>
<evidence type="ECO:0000259" key="7">
    <source>
        <dbReference type="Pfam" id="PF01330"/>
    </source>
</evidence>
<dbReference type="GO" id="GO:0000400">
    <property type="term" value="F:four-way junction DNA binding"/>
    <property type="evidence" value="ECO:0007669"/>
    <property type="project" value="UniProtKB-UniRule"/>
</dbReference>
<evidence type="ECO:0000256" key="6">
    <source>
        <dbReference type="HAMAP-Rule" id="MF_00031"/>
    </source>
</evidence>
<comment type="caution">
    <text evidence="6">Lacks conserved residue(s) required for the propagation of feature annotation.</text>
</comment>
<gene>
    <name evidence="6 9" type="primary">ruvA</name>
    <name evidence="9" type="ORF">NCTC11862_02391</name>
</gene>
<dbReference type="STRING" id="35756.GCA_001044155_02431"/>
<keyword evidence="5 6" id="KW-0234">DNA repair</keyword>
<keyword evidence="2 6" id="KW-0227">DNA damage</keyword>
<evidence type="ECO:0000256" key="4">
    <source>
        <dbReference type="ARBA" id="ARBA00023172"/>
    </source>
</evidence>
<evidence type="ECO:0000313" key="10">
    <source>
        <dbReference type="Proteomes" id="UP000254467"/>
    </source>
</evidence>
<comment type="subunit">
    <text evidence="6">Homotetramer. Forms an RuvA(8)-RuvB(12)-Holliday junction (HJ) complex. HJ DNA is sandwiched between 2 RuvA tetramers; dsDNA enters through RuvA and exits via RuvB. An RuvB hexamer assembles on each DNA strand where it exits the tetramer. Each RuvB hexamer is contacted by two RuvA subunits (via domain III) on 2 adjacent RuvB subunits; this complex drives branch migration. In the full resolvosome a probable DNA-RuvA(4)-RuvB(12)-RuvC(2) complex forms which resolves the HJ.</text>
</comment>
<evidence type="ECO:0000256" key="5">
    <source>
        <dbReference type="ARBA" id="ARBA00023204"/>
    </source>
</evidence>
<keyword evidence="9" id="KW-0067">ATP-binding</keyword>
<dbReference type="GO" id="GO:0006281">
    <property type="term" value="P:DNA repair"/>
    <property type="evidence" value="ECO:0007669"/>
    <property type="project" value="UniProtKB-UniRule"/>
</dbReference>
<dbReference type="SUPFAM" id="SSF50249">
    <property type="entry name" value="Nucleic acid-binding proteins"/>
    <property type="match status" value="1"/>
</dbReference>
<dbReference type="Gene3D" id="1.10.150.20">
    <property type="entry name" value="5' to 3' exonuclease, C-terminal subdomain"/>
    <property type="match status" value="1"/>
</dbReference>
<dbReference type="Pfam" id="PF01330">
    <property type="entry name" value="RuvA_N"/>
    <property type="match status" value="1"/>
</dbReference>